<dbReference type="Pfam" id="PF00534">
    <property type="entry name" value="Glycos_transf_1"/>
    <property type="match status" value="1"/>
</dbReference>
<dbReference type="AlphaFoldDB" id="A0A644TG67"/>
<dbReference type="NCBIfam" id="TIGR02095">
    <property type="entry name" value="glgA"/>
    <property type="match status" value="1"/>
</dbReference>
<accession>A0A644TG67</accession>
<keyword evidence="4 8" id="KW-0328">Glycosyltransferase</keyword>
<evidence type="ECO:0000256" key="1">
    <source>
        <dbReference type="ARBA" id="ARBA00001478"/>
    </source>
</evidence>
<dbReference type="EMBL" id="VSSQ01000030">
    <property type="protein sequence ID" value="MPL65844.1"/>
    <property type="molecule type" value="Genomic_DNA"/>
</dbReference>
<keyword evidence="5 8" id="KW-0808">Transferase</keyword>
<dbReference type="NCBIfam" id="NF001899">
    <property type="entry name" value="PRK00654.1-2"/>
    <property type="match status" value="1"/>
</dbReference>
<dbReference type="InterPro" id="IPR001296">
    <property type="entry name" value="Glyco_trans_1"/>
</dbReference>
<dbReference type="GO" id="GO:0009011">
    <property type="term" value="F:alpha-1,4-glucan glucosyltransferase (ADP-glucose donor) activity"/>
    <property type="evidence" value="ECO:0007669"/>
    <property type="project" value="UniProtKB-EC"/>
</dbReference>
<evidence type="ECO:0000313" key="8">
    <source>
        <dbReference type="EMBL" id="MPL65844.1"/>
    </source>
</evidence>
<dbReference type="SUPFAM" id="SSF53756">
    <property type="entry name" value="UDP-Glycosyltransferase/glycogen phosphorylase"/>
    <property type="match status" value="1"/>
</dbReference>
<evidence type="ECO:0000256" key="3">
    <source>
        <dbReference type="ARBA" id="ARBA00012588"/>
    </source>
</evidence>
<dbReference type="PANTHER" id="PTHR45825">
    <property type="entry name" value="GRANULE-BOUND STARCH SYNTHASE 1, CHLOROPLASTIC/AMYLOPLASTIC"/>
    <property type="match status" value="1"/>
</dbReference>
<gene>
    <name evidence="8" type="primary">glgA_3</name>
    <name evidence="8" type="ORF">SDC9_11509</name>
</gene>
<comment type="catalytic activity">
    <reaction evidence="1">
        <text>[(1-&gt;4)-alpha-D-glucosyl](n) + ADP-alpha-D-glucose = [(1-&gt;4)-alpha-D-glucosyl](n+1) + ADP + H(+)</text>
        <dbReference type="Rhea" id="RHEA:18189"/>
        <dbReference type="Rhea" id="RHEA-COMP:9584"/>
        <dbReference type="Rhea" id="RHEA-COMP:9587"/>
        <dbReference type="ChEBI" id="CHEBI:15378"/>
        <dbReference type="ChEBI" id="CHEBI:15444"/>
        <dbReference type="ChEBI" id="CHEBI:57498"/>
        <dbReference type="ChEBI" id="CHEBI:456216"/>
        <dbReference type="EC" id="2.4.1.21"/>
    </reaction>
</comment>
<evidence type="ECO:0000256" key="5">
    <source>
        <dbReference type="ARBA" id="ARBA00022679"/>
    </source>
</evidence>
<feature type="domain" description="Starch synthase catalytic" evidence="7">
    <location>
        <begin position="1"/>
        <end position="236"/>
    </location>
</feature>
<organism evidence="8">
    <name type="scientific">bioreactor metagenome</name>
    <dbReference type="NCBI Taxonomy" id="1076179"/>
    <lineage>
        <taxon>unclassified sequences</taxon>
        <taxon>metagenomes</taxon>
        <taxon>ecological metagenomes</taxon>
    </lineage>
</organism>
<dbReference type="PANTHER" id="PTHR45825:SF11">
    <property type="entry name" value="ALPHA AMYLASE DOMAIN-CONTAINING PROTEIN"/>
    <property type="match status" value="1"/>
</dbReference>
<dbReference type="CDD" id="cd03791">
    <property type="entry name" value="GT5_Glycogen_synthase_DULL1-like"/>
    <property type="match status" value="1"/>
</dbReference>
<protein>
    <recommendedName>
        <fullName evidence="3">starch synthase</fullName>
        <ecNumber evidence="3">2.4.1.21</ecNumber>
    </recommendedName>
</protein>
<evidence type="ECO:0000259" key="6">
    <source>
        <dbReference type="Pfam" id="PF00534"/>
    </source>
</evidence>
<evidence type="ECO:0000256" key="2">
    <source>
        <dbReference type="ARBA" id="ARBA00010281"/>
    </source>
</evidence>
<dbReference type="EC" id="2.4.1.21" evidence="3"/>
<evidence type="ECO:0000259" key="7">
    <source>
        <dbReference type="Pfam" id="PF08323"/>
    </source>
</evidence>
<evidence type="ECO:0000256" key="4">
    <source>
        <dbReference type="ARBA" id="ARBA00022676"/>
    </source>
</evidence>
<feature type="domain" description="Glycosyl transferase family 1" evidence="6">
    <location>
        <begin position="289"/>
        <end position="437"/>
    </location>
</feature>
<dbReference type="Pfam" id="PF08323">
    <property type="entry name" value="Glyco_transf_5"/>
    <property type="match status" value="1"/>
</dbReference>
<comment type="similarity">
    <text evidence="2">Belongs to the glycosyltransferase 1 family. Bacterial/plant glycogen synthase subfamily.</text>
</comment>
<dbReference type="HAMAP" id="MF_00484">
    <property type="entry name" value="Glycogen_synth"/>
    <property type="match status" value="1"/>
</dbReference>
<dbReference type="Gene3D" id="3.40.50.2000">
    <property type="entry name" value="Glycogen Phosphorylase B"/>
    <property type="match status" value="2"/>
</dbReference>
<dbReference type="GO" id="GO:0004373">
    <property type="term" value="F:alpha-1,4-glucan glucosyltransferase (UDP-glucose donor) activity"/>
    <property type="evidence" value="ECO:0007669"/>
    <property type="project" value="InterPro"/>
</dbReference>
<reference evidence="8" key="1">
    <citation type="submission" date="2019-08" db="EMBL/GenBank/DDBJ databases">
        <authorList>
            <person name="Kucharzyk K."/>
            <person name="Murdoch R.W."/>
            <person name="Higgins S."/>
            <person name="Loffler F."/>
        </authorList>
    </citation>
    <scope>NUCLEOTIDE SEQUENCE</scope>
</reference>
<dbReference type="InterPro" id="IPR013534">
    <property type="entry name" value="Starch_synth_cat_dom"/>
</dbReference>
<dbReference type="GO" id="GO:0005978">
    <property type="term" value="P:glycogen biosynthetic process"/>
    <property type="evidence" value="ECO:0007669"/>
    <property type="project" value="TreeGrafter"/>
</dbReference>
<name>A0A644TG67_9ZZZZ</name>
<sequence length="488" mass="54352">MISSEAVPFAKSGGLGDAVSALAVSLSELGHDVRLLIPRYYSIPRDGLKALEGPMGVLMGDSERWTQVFSALLPDSHVPVYFLDYEAFFGRAGVYGASSREEYPDNPQRFALLSRAAFQLCRKISWIPDILHAHDWPSSLVPVYLSTLERTGDFSKTASVLSIHNLGYQGVYPKEHFPFFGLDWRSFHGAGFEFHDSINLLKAGICGADCLSTVSPTYAREIQTPAYGFGLDGLLRYRSRDLVGILNGVDYKVWNPEIDPHIPTTYSVHKMEGKAICKKALQEGFGLPVDPDLPLIGMVARLTEQKGIEEMFGKGFGAIPEVCRSMAAQFAVIGSGEAWCEEELESLSERFPNFKARIGYDDKLAHLVEAGSDFFLMPSRYEPCGLNQMYSLRYGTLPIVHRTGGLADSVQNYVQETGDGTGFMFDDLTPRALYNTIGWAVWAWYNRGAHIEMMRAKAMTRVFSWEKSAREYTALYGRALALGRSRFL</sequence>
<proteinExistence type="inferred from homology"/>
<comment type="caution">
    <text evidence="8">The sequence shown here is derived from an EMBL/GenBank/DDBJ whole genome shotgun (WGS) entry which is preliminary data.</text>
</comment>
<dbReference type="GO" id="GO:0005829">
    <property type="term" value="C:cytosol"/>
    <property type="evidence" value="ECO:0007669"/>
    <property type="project" value="TreeGrafter"/>
</dbReference>
<dbReference type="InterPro" id="IPR011835">
    <property type="entry name" value="GS/SS"/>
</dbReference>